<evidence type="ECO:0000256" key="4">
    <source>
        <dbReference type="ARBA" id="ARBA00022692"/>
    </source>
</evidence>
<dbReference type="Proteomes" id="UP001141253">
    <property type="component" value="Chromosome 11"/>
</dbReference>
<comment type="subcellular location">
    <subcellularLocation>
        <location evidence="1">Cell membrane</location>
        <topology evidence="1">Single-pass membrane protein</topology>
    </subcellularLocation>
    <subcellularLocation>
        <location evidence="2">Endoplasmic reticulum membrane</location>
        <topology evidence="2">Single-pass membrane protein</topology>
    </subcellularLocation>
</comment>
<dbReference type="EMBL" id="JAPFFI010000021">
    <property type="protein sequence ID" value="KAJ6332977.1"/>
    <property type="molecule type" value="Genomic_DNA"/>
</dbReference>
<evidence type="ECO:0000256" key="3">
    <source>
        <dbReference type="ARBA" id="ARBA00022475"/>
    </source>
</evidence>
<gene>
    <name evidence="11" type="ORF">OIU77_008935</name>
</gene>
<comment type="similarity">
    <text evidence="9">Belongs to the plant Proton pump-interactor protein family.</text>
</comment>
<dbReference type="InterPro" id="IPR055282">
    <property type="entry name" value="PPI1-4"/>
</dbReference>
<keyword evidence="3" id="KW-1003">Cell membrane</keyword>
<keyword evidence="7 10" id="KW-0175">Coiled coil</keyword>
<feature type="coiled-coil region" evidence="10">
    <location>
        <begin position="267"/>
        <end position="308"/>
    </location>
</feature>
<comment type="caution">
    <text evidence="11">The sequence shown here is derived from an EMBL/GenBank/DDBJ whole genome shotgun (WGS) entry which is preliminary data.</text>
</comment>
<evidence type="ECO:0000256" key="10">
    <source>
        <dbReference type="SAM" id="Coils"/>
    </source>
</evidence>
<keyword evidence="5" id="KW-0256">Endoplasmic reticulum</keyword>
<proteinExistence type="inferred from homology"/>
<dbReference type="PANTHER" id="PTHR32219">
    <property type="entry name" value="RNA-BINDING PROTEIN YLMH-RELATED"/>
    <property type="match status" value="1"/>
</dbReference>
<keyword evidence="8" id="KW-0472">Membrane</keyword>
<keyword evidence="4" id="KW-0812">Transmembrane</keyword>
<reference evidence="11" key="1">
    <citation type="submission" date="2022-10" db="EMBL/GenBank/DDBJ databases">
        <authorList>
            <person name="Hyden B.L."/>
            <person name="Feng K."/>
            <person name="Yates T."/>
            <person name="Jawdy S."/>
            <person name="Smart L.B."/>
            <person name="Muchero W."/>
        </authorList>
    </citation>
    <scope>NUCLEOTIDE SEQUENCE</scope>
    <source>
        <tissue evidence="11">Shoot tip</tissue>
    </source>
</reference>
<evidence type="ECO:0000313" key="12">
    <source>
        <dbReference type="Proteomes" id="UP001141253"/>
    </source>
</evidence>
<name>A0ABQ9AEW6_9ROSI</name>
<sequence length="327" mass="37224">MGVEVVAPEMVQAPIDGVSEVDKSVLHEKENGKLGKVSGLTEPIQFGSHGEEPVKAEGIDVTDANLPKDAVDEWPAPKQVHSFYFVTYRPYDDPKIKAKIDQAEKEIQKRNQSRFQITEELKAKRSKRAELINQSRALKNEGRQYKSIFDEKKKEMEPLQQALGKLRTSNNAGRVGICSTENELNDLIYSLQYRMQHESISLTEEKNILREMKQLEGTREKVIANAAVRAKIQDSLGQKEDIQDQVKLMGVDLDGVRKERQALWEKLDGLDGKVKALDADIKVLQDELEAVFQKRDKTYETLQELRKQRDEGVQKYGISEQQLESTS</sequence>
<accession>A0ABQ9AEW6</accession>
<evidence type="ECO:0000256" key="5">
    <source>
        <dbReference type="ARBA" id="ARBA00022824"/>
    </source>
</evidence>
<keyword evidence="6" id="KW-1133">Transmembrane helix</keyword>
<evidence type="ECO:0000313" key="11">
    <source>
        <dbReference type="EMBL" id="KAJ6332977.1"/>
    </source>
</evidence>
<protein>
    <recommendedName>
        <fullName evidence="13">Proton pump-interactor 1</fullName>
    </recommendedName>
</protein>
<evidence type="ECO:0000256" key="7">
    <source>
        <dbReference type="ARBA" id="ARBA00023054"/>
    </source>
</evidence>
<keyword evidence="12" id="KW-1185">Reference proteome</keyword>
<evidence type="ECO:0000256" key="2">
    <source>
        <dbReference type="ARBA" id="ARBA00004389"/>
    </source>
</evidence>
<organism evidence="11 12">
    <name type="scientific">Salix suchowensis</name>
    <dbReference type="NCBI Taxonomy" id="1278906"/>
    <lineage>
        <taxon>Eukaryota</taxon>
        <taxon>Viridiplantae</taxon>
        <taxon>Streptophyta</taxon>
        <taxon>Embryophyta</taxon>
        <taxon>Tracheophyta</taxon>
        <taxon>Spermatophyta</taxon>
        <taxon>Magnoliopsida</taxon>
        <taxon>eudicotyledons</taxon>
        <taxon>Gunneridae</taxon>
        <taxon>Pentapetalae</taxon>
        <taxon>rosids</taxon>
        <taxon>fabids</taxon>
        <taxon>Malpighiales</taxon>
        <taxon>Salicaceae</taxon>
        <taxon>Saliceae</taxon>
        <taxon>Salix</taxon>
    </lineage>
</organism>
<evidence type="ECO:0000256" key="8">
    <source>
        <dbReference type="ARBA" id="ARBA00023136"/>
    </source>
</evidence>
<evidence type="ECO:0008006" key="13">
    <source>
        <dbReference type="Google" id="ProtNLM"/>
    </source>
</evidence>
<dbReference type="PANTHER" id="PTHR32219:SF2">
    <property type="entry name" value="PROTON PUMP-INTERACTOR 1"/>
    <property type="match status" value="1"/>
</dbReference>
<evidence type="ECO:0000256" key="1">
    <source>
        <dbReference type="ARBA" id="ARBA00004162"/>
    </source>
</evidence>
<evidence type="ECO:0000256" key="6">
    <source>
        <dbReference type="ARBA" id="ARBA00022989"/>
    </source>
</evidence>
<evidence type="ECO:0000256" key="9">
    <source>
        <dbReference type="ARBA" id="ARBA00038080"/>
    </source>
</evidence>
<reference evidence="11" key="2">
    <citation type="journal article" date="2023" name="Int. J. Mol. Sci.">
        <title>De Novo Assembly and Annotation of 11 Diverse Shrub Willow (Salix) Genomes Reveals Novel Gene Organization in Sex-Linked Regions.</title>
        <authorList>
            <person name="Hyden B."/>
            <person name="Feng K."/>
            <person name="Yates T.B."/>
            <person name="Jawdy S."/>
            <person name="Cereghino C."/>
            <person name="Smart L.B."/>
            <person name="Muchero W."/>
        </authorList>
    </citation>
    <scope>NUCLEOTIDE SEQUENCE</scope>
    <source>
        <tissue evidence="11">Shoot tip</tissue>
    </source>
</reference>